<sequence>MEQGRNVVKKRKLEDNTKQIKKEHIVEEKKIKKEHIVEEKKIKKEHVVEEKEVKKEPEERGEEKKKLPFRPDIKFFTFGDEEDDEEYAYNLNVHEDAYKRESRDNDEKKFYASLMKEETPEEYESFSEQLRTIKHTYSRRRPVLTTDALMSEDEDSDSDC</sequence>
<organism evidence="1 2">
    <name type="scientific">Trichonephila inaurata madagascariensis</name>
    <dbReference type="NCBI Taxonomy" id="2747483"/>
    <lineage>
        <taxon>Eukaryota</taxon>
        <taxon>Metazoa</taxon>
        <taxon>Ecdysozoa</taxon>
        <taxon>Arthropoda</taxon>
        <taxon>Chelicerata</taxon>
        <taxon>Arachnida</taxon>
        <taxon>Araneae</taxon>
        <taxon>Araneomorphae</taxon>
        <taxon>Entelegynae</taxon>
        <taxon>Araneoidea</taxon>
        <taxon>Nephilidae</taxon>
        <taxon>Trichonephila</taxon>
        <taxon>Trichonephila inaurata</taxon>
    </lineage>
</organism>
<comment type="caution">
    <text evidence="1">The sequence shown here is derived from an EMBL/GenBank/DDBJ whole genome shotgun (WGS) entry which is preliminary data.</text>
</comment>
<keyword evidence="2" id="KW-1185">Reference proteome</keyword>
<name>A0A8X6ME83_9ARAC</name>
<protein>
    <submittedName>
        <fullName evidence="1">Uncharacterized protein</fullName>
    </submittedName>
</protein>
<dbReference type="AlphaFoldDB" id="A0A8X6ME83"/>
<evidence type="ECO:0000313" key="1">
    <source>
        <dbReference type="EMBL" id="GFS45533.1"/>
    </source>
</evidence>
<gene>
    <name evidence="1" type="ORF">TNIN_429321</name>
</gene>
<reference evidence="1" key="1">
    <citation type="submission" date="2020-08" db="EMBL/GenBank/DDBJ databases">
        <title>Multicomponent nature underlies the extraordinary mechanical properties of spider dragline silk.</title>
        <authorList>
            <person name="Kono N."/>
            <person name="Nakamura H."/>
            <person name="Mori M."/>
            <person name="Yoshida Y."/>
            <person name="Ohtoshi R."/>
            <person name="Malay A.D."/>
            <person name="Moran D.A.P."/>
            <person name="Tomita M."/>
            <person name="Numata K."/>
            <person name="Arakawa K."/>
        </authorList>
    </citation>
    <scope>NUCLEOTIDE SEQUENCE</scope>
</reference>
<accession>A0A8X6ME83</accession>
<proteinExistence type="predicted"/>
<dbReference type="EMBL" id="BMAV01025876">
    <property type="protein sequence ID" value="GFS45533.1"/>
    <property type="molecule type" value="Genomic_DNA"/>
</dbReference>
<evidence type="ECO:0000313" key="2">
    <source>
        <dbReference type="Proteomes" id="UP000886998"/>
    </source>
</evidence>
<dbReference type="Proteomes" id="UP000886998">
    <property type="component" value="Unassembled WGS sequence"/>
</dbReference>